<evidence type="ECO:0000313" key="3">
    <source>
        <dbReference type="EMBL" id="GGX61376.1"/>
    </source>
</evidence>
<dbReference type="PANTHER" id="PTHR33734">
    <property type="entry name" value="LYSM DOMAIN-CONTAINING GPI-ANCHORED PROTEIN 2"/>
    <property type="match status" value="1"/>
</dbReference>
<evidence type="ECO:0000259" key="2">
    <source>
        <dbReference type="PROSITE" id="PS51782"/>
    </source>
</evidence>
<dbReference type="SMART" id="SM00257">
    <property type="entry name" value="LysM"/>
    <property type="match status" value="1"/>
</dbReference>
<dbReference type="CDD" id="cd00118">
    <property type="entry name" value="LysM"/>
    <property type="match status" value="1"/>
</dbReference>
<evidence type="ECO:0000313" key="4">
    <source>
        <dbReference type="Proteomes" id="UP000600865"/>
    </source>
</evidence>
<accession>A0A918KFB6</accession>
<feature type="domain" description="LysM" evidence="2">
    <location>
        <begin position="137"/>
        <end position="181"/>
    </location>
</feature>
<dbReference type="InterPro" id="IPR018392">
    <property type="entry name" value="LysM"/>
</dbReference>
<dbReference type="PANTHER" id="PTHR33734:SF22">
    <property type="entry name" value="MEMBRANE-BOUND LYTIC MUREIN TRANSGLYCOSYLASE D"/>
    <property type="match status" value="1"/>
</dbReference>
<dbReference type="Gene3D" id="3.10.350.10">
    <property type="entry name" value="LysM domain"/>
    <property type="match status" value="1"/>
</dbReference>
<dbReference type="InterPro" id="IPR036779">
    <property type="entry name" value="LysM_dom_sf"/>
</dbReference>
<protein>
    <recommendedName>
        <fullName evidence="2">LysM domain-containing protein</fullName>
    </recommendedName>
</protein>
<comment type="caution">
    <text evidence="3">The sequence shown here is derived from an EMBL/GenBank/DDBJ whole genome shotgun (WGS) entry which is preliminary data.</text>
</comment>
<dbReference type="PROSITE" id="PS51782">
    <property type="entry name" value="LYSM"/>
    <property type="match status" value="1"/>
</dbReference>
<keyword evidence="4" id="KW-1185">Reference proteome</keyword>
<dbReference type="SUPFAM" id="SSF54106">
    <property type="entry name" value="LysM domain"/>
    <property type="match status" value="1"/>
</dbReference>
<organism evidence="3 4">
    <name type="scientific">Litorimonas cladophorae</name>
    <dbReference type="NCBI Taxonomy" id="1220491"/>
    <lineage>
        <taxon>Bacteria</taxon>
        <taxon>Pseudomonadati</taxon>
        <taxon>Pseudomonadota</taxon>
        <taxon>Alphaproteobacteria</taxon>
        <taxon>Maricaulales</taxon>
        <taxon>Robiginitomaculaceae</taxon>
    </lineage>
</organism>
<dbReference type="AlphaFoldDB" id="A0A918KFB6"/>
<dbReference type="EMBL" id="BMYV01000001">
    <property type="protein sequence ID" value="GGX61376.1"/>
    <property type="molecule type" value="Genomic_DNA"/>
</dbReference>
<evidence type="ECO:0000256" key="1">
    <source>
        <dbReference type="SAM" id="MobiDB-lite"/>
    </source>
</evidence>
<dbReference type="Proteomes" id="UP000600865">
    <property type="component" value="Unassembled WGS sequence"/>
</dbReference>
<feature type="region of interest" description="Disordered" evidence="1">
    <location>
        <begin position="109"/>
        <end position="131"/>
    </location>
</feature>
<dbReference type="PROSITE" id="PS51257">
    <property type="entry name" value="PROKAR_LIPOPROTEIN"/>
    <property type="match status" value="1"/>
</dbReference>
<dbReference type="RefSeq" id="WP_233349820.1">
    <property type="nucleotide sequence ID" value="NZ_BMYV01000001.1"/>
</dbReference>
<proteinExistence type="predicted"/>
<name>A0A918KFB6_9PROT</name>
<gene>
    <name evidence="3" type="ORF">GCM10011309_09160</name>
</gene>
<reference evidence="3 4" key="1">
    <citation type="journal article" date="2014" name="Int. J. Syst. Evol. Microbiol.">
        <title>Complete genome sequence of Corynebacterium casei LMG S-19264T (=DSM 44701T), isolated from a smear-ripened cheese.</title>
        <authorList>
            <consortium name="US DOE Joint Genome Institute (JGI-PGF)"/>
            <person name="Walter F."/>
            <person name="Albersmeier A."/>
            <person name="Kalinowski J."/>
            <person name="Ruckert C."/>
        </authorList>
    </citation>
    <scope>NUCLEOTIDE SEQUENCE [LARGE SCALE GENOMIC DNA]</scope>
    <source>
        <strain evidence="3 4">KCTC 23968</strain>
    </source>
</reference>
<sequence>MKLHFLTAAILLTGCSSVSESIPTVKIEKRQSKSNVQNASYMVNSAPNEAAMICETDDMRANVIDQDSTNDEVRVMVVQDGDNETRVLSEVEVDCRDYYLRKSLTPSTPKVVRTASPRVRREDTPAPTRSVKRDSRYTYIVQRGDTVWDIAREHCTTVKDISRLNGLGRANVIDVGQRLKLPDADCD</sequence>
<dbReference type="Pfam" id="PF01476">
    <property type="entry name" value="LysM"/>
    <property type="match status" value="1"/>
</dbReference>
<dbReference type="GO" id="GO:0008932">
    <property type="term" value="F:lytic endotransglycosylase activity"/>
    <property type="evidence" value="ECO:0007669"/>
    <property type="project" value="TreeGrafter"/>
</dbReference>